<gene>
    <name evidence="2" type="ORF">O181_042031</name>
</gene>
<dbReference type="CDD" id="cd01650">
    <property type="entry name" value="RT_nLTR_like"/>
    <property type="match status" value="1"/>
</dbReference>
<dbReference type="PANTHER" id="PTHR33481">
    <property type="entry name" value="REVERSE TRANSCRIPTASE"/>
    <property type="match status" value="1"/>
</dbReference>
<dbReference type="PANTHER" id="PTHR33481:SF1">
    <property type="entry name" value="ENDONUCLEASE_EXONUCLEASE_PHOSPHATASE DOMAIN-CONTAINING PROTEIN-RELATED"/>
    <property type="match status" value="1"/>
</dbReference>
<keyword evidence="3" id="KW-1185">Reference proteome</keyword>
<dbReference type="EMBL" id="AVOT02016759">
    <property type="protein sequence ID" value="MBW0502316.1"/>
    <property type="molecule type" value="Genomic_DNA"/>
</dbReference>
<evidence type="ECO:0008006" key="4">
    <source>
        <dbReference type="Google" id="ProtNLM"/>
    </source>
</evidence>
<comment type="caution">
    <text evidence="2">The sequence shown here is derived from an EMBL/GenBank/DDBJ whole genome shotgun (WGS) entry which is preliminary data.</text>
</comment>
<protein>
    <recommendedName>
        <fullName evidence="4">Reverse transcriptase domain-containing protein</fullName>
    </recommendedName>
</protein>
<dbReference type="Gene3D" id="3.60.10.10">
    <property type="entry name" value="Endonuclease/exonuclease/phosphatase"/>
    <property type="match status" value="1"/>
</dbReference>
<dbReference type="SUPFAM" id="SSF56219">
    <property type="entry name" value="DNase I-like"/>
    <property type="match status" value="1"/>
</dbReference>
<evidence type="ECO:0000313" key="2">
    <source>
        <dbReference type="EMBL" id="MBW0502316.1"/>
    </source>
</evidence>
<accession>A0A9Q3HER8</accession>
<organism evidence="2 3">
    <name type="scientific">Austropuccinia psidii MF-1</name>
    <dbReference type="NCBI Taxonomy" id="1389203"/>
    <lineage>
        <taxon>Eukaryota</taxon>
        <taxon>Fungi</taxon>
        <taxon>Dikarya</taxon>
        <taxon>Basidiomycota</taxon>
        <taxon>Pucciniomycotina</taxon>
        <taxon>Pucciniomycetes</taxon>
        <taxon>Pucciniales</taxon>
        <taxon>Sphaerophragmiaceae</taxon>
        <taxon>Austropuccinia</taxon>
    </lineage>
</organism>
<dbReference type="OrthoDB" id="3044497at2759"/>
<reference evidence="2" key="1">
    <citation type="submission" date="2021-03" db="EMBL/GenBank/DDBJ databases">
        <title>Draft genome sequence of rust myrtle Austropuccinia psidii MF-1, a brazilian biotype.</title>
        <authorList>
            <person name="Quecine M.C."/>
            <person name="Pachon D.M.R."/>
            <person name="Bonatelli M.L."/>
            <person name="Correr F.H."/>
            <person name="Franceschini L.M."/>
            <person name="Leite T.F."/>
            <person name="Margarido G.R.A."/>
            <person name="Almeida C.A."/>
            <person name="Ferrarezi J.A."/>
            <person name="Labate C.A."/>
        </authorList>
    </citation>
    <scope>NUCLEOTIDE SEQUENCE</scope>
    <source>
        <strain evidence="2">MF-1</strain>
    </source>
</reference>
<evidence type="ECO:0000313" key="3">
    <source>
        <dbReference type="Proteomes" id="UP000765509"/>
    </source>
</evidence>
<dbReference type="Proteomes" id="UP000765509">
    <property type="component" value="Unassembled WGS sequence"/>
</dbReference>
<dbReference type="AlphaFoldDB" id="A0A9Q3HER8"/>
<feature type="region of interest" description="Disordered" evidence="1">
    <location>
        <begin position="120"/>
        <end position="140"/>
    </location>
</feature>
<sequence length="774" mass="87277">MHLHQQTNTLSLSSTNLMNVVTINELCPTIPKLTLLSVYNTPAKFDALPHLQSWLNNISTQNTPTFIMIDSNLHHRLWNPPQYSHTHPESGSTGRPTTIDLTWTNHTAQQLNPTSSIRLNNHSSDHQPINTRSSPPDQTPKHLSITLGKLKHKDFTTLLRESLKADIPTPLDTNAAAVDQSATTLSEAIRTAYESQGKWVKANLTMVELQNIEPFGKGAKQGKTSNAQDRLTRVKTLILPPPRNLQNKGMGVENLSLAKIPGRQRSGTCLPSVQIHQGADHNTPLIPTSADLSDIPTTPLPEIPLQFPPITKHKIHKAICKLPNKKAAGPDNIPNKLLKIAENTINPYLLAIFNACLKIHHFPHQWKEAITTIIRKSSKDDYTDPNAYRPIALLNTLGKLFEKIFNDRLVYWAKQSNALHQGHVGGRPGRCINDAFTMLSTWIHHKWREKKVVVGLFLYVKSAYPTGSPLSVKLYLLYNSNLLLPGHTSLDNNTISIAYIDNVTHLIAGESLSTGLKLLAEVHQHSQHWRLKHGAIFNSRKMNVMVFTKKKIDQSLVQLDNQKLTFENKIKWLGIALTPGEHLKQVKRSFNTTFTQLTRIARPTFGLNQKESRQLISAVLLTQILHGSIMWFTEKNNKSINRLLTTWHHKATRLCTGMMRQTPIAFLKHYGNVPNLTTQHQKLTHNYIHQKLTGPKEDPATEMILRELPLDPKPHPSPLSQILGKEDLLKCHQTKCETILTLPNPPWARPIGPIKNILLTKEQAKSRRNYKEAL</sequence>
<feature type="compositionally biased region" description="Polar residues" evidence="1">
    <location>
        <begin position="120"/>
        <end position="136"/>
    </location>
</feature>
<proteinExistence type="predicted"/>
<name>A0A9Q3HER8_9BASI</name>
<evidence type="ECO:0000256" key="1">
    <source>
        <dbReference type="SAM" id="MobiDB-lite"/>
    </source>
</evidence>
<dbReference type="InterPro" id="IPR036691">
    <property type="entry name" value="Endo/exonu/phosph_ase_sf"/>
</dbReference>